<comment type="caution">
    <text evidence="3">The sequence shown here is derived from an EMBL/GenBank/DDBJ whole genome shotgun (WGS) entry which is preliminary data.</text>
</comment>
<feature type="transmembrane region" description="Helical" evidence="2">
    <location>
        <begin position="168"/>
        <end position="185"/>
    </location>
</feature>
<evidence type="ECO:0000256" key="1">
    <source>
        <dbReference type="SAM" id="MobiDB-lite"/>
    </source>
</evidence>
<keyword evidence="4" id="KW-1185">Reference proteome</keyword>
<organism evidence="3 4">
    <name type="scientific">Lasiodiplodia theobromae</name>
    <dbReference type="NCBI Taxonomy" id="45133"/>
    <lineage>
        <taxon>Eukaryota</taxon>
        <taxon>Fungi</taxon>
        <taxon>Dikarya</taxon>
        <taxon>Ascomycota</taxon>
        <taxon>Pezizomycotina</taxon>
        <taxon>Dothideomycetes</taxon>
        <taxon>Dothideomycetes incertae sedis</taxon>
        <taxon>Botryosphaeriales</taxon>
        <taxon>Botryosphaeriaceae</taxon>
        <taxon>Lasiodiplodia</taxon>
    </lineage>
</organism>
<sequence length="275" mass="29509">MAFPYRGINNKTRKTPKAAYSKPGKFPKKKASPRHILGVLAALFWLAALFLGAFTLVGCISPSMEKLYVADLGTNDTYAVNLRVGFFGGCLSMTNTTSGPSISDGSGATAHTQCVTNMRIKDNNDLGDQLLDDWPITFAASASLRSSLNQTLGLARHLQTDVFPASPPTTHVVFLLISGILLFALSTNQSGKRGYKMLLVAGVLMGAFALALGYLASMGALRALNALVDGDWEVERKGVGAEGVTVQRAGRLWYVQLAQLVLVSAFYVFMGMMFV</sequence>
<dbReference type="AlphaFoldDB" id="A0A5N5CZH4"/>
<feature type="transmembrane region" description="Helical" evidence="2">
    <location>
        <begin position="197"/>
        <end position="216"/>
    </location>
</feature>
<name>A0A5N5CZH4_9PEZI</name>
<keyword evidence="2" id="KW-0812">Transmembrane</keyword>
<accession>A0A5N5CZH4</accession>
<evidence type="ECO:0008006" key="5">
    <source>
        <dbReference type="Google" id="ProtNLM"/>
    </source>
</evidence>
<dbReference type="Proteomes" id="UP000325902">
    <property type="component" value="Unassembled WGS sequence"/>
</dbReference>
<proteinExistence type="predicted"/>
<keyword evidence="2" id="KW-0472">Membrane</keyword>
<evidence type="ECO:0000256" key="2">
    <source>
        <dbReference type="SAM" id="Phobius"/>
    </source>
</evidence>
<dbReference type="OrthoDB" id="3931601at2759"/>
<reference evidence="3 4" key="1">
    <citation type="journal article" date="2019" name="Sci. Rep.">
        <title>A multi-omics analysis of the grapevine pathogen Lasiodiplodia theobromae reveals that temperature affects the expression of virulence- and pathogenicity-related genes.</title>
        <authorList>
            <person name="Felix C."/>
            <person name="Meneses R."/>
            <person name="Goncalves M.F.M."/>
            <person name="Tilleman L."/>
            <person name="Duarte A.S."/>
            <person name="Jorrin-Novo J.V."/>
            <person name="Van de Peer Y."/>
            <person name="Deforce D."/>
            <person name="Van Nieuwerburgh F."/>
            <person name="Esteves A.C."/>
            <person name="Alves A."/>
        </authorList>
    </citation>
    <scope>NUCLEOTIDE SEQUENCE [LARGE SCALE GENOMIC DNA]</scope>
    <source>
        <strain evidence="3 4">LA-SOL3</strain>
    </source>
</reference>
<keyword evidence="2" id="KW-1133">Transmembrane helix</keyword>
<feature type="region of interest" description="Disordered" evidence="1">
    <location>
        <begin position="1"/>
        <end position="26"/>
    </location>
</feature>
<protein>
    <recommendedName>
        <fullName evidence="5">Actin cortical patch SUR7/pH-response regulator PalI</fullName>
    </recommendedName>
</protein>
<gene>
    <name evidence="3" type="ORF">DBV05_g10561</name>
</gene>
<evidence type="ECO:0000313" key="4">
    <source>
        <dbReference type="Proteomes" id="UP000325902"/>
    </source>
</evidence>
<dbReference type="EMBL" id="VCHE01000123">
    <property type="protein sequence ID" value="KAB2570780.1"/>
    <property type="molecule type" value="Genomic_DNA"/>
</dbReference>
<evidence type="ECO:0000313" key="3">
    <source>
        <dbReference type="EMBL" id="KAB2570780.1"/>
    </source>
</evidence>
<feature type="transmembrane region" description="Helical" evidence="2">
    <location>
        <begin position="253"/>
        <end position="274"/>
    </location>
</feature>